<dbReference type="SUPFAM" id="SSF48695">
    <property type="entry name" value="Multiheme cytochromes"/>
    <property type="match status" value="1"/>
</dbReference>
<dbReference type="AlphaFoldDB" id="A0A5B8KWX4"/>
<protein>
    <submittedName>
        <fullName evidence="3">Uncharacterized protein</fullName>
    </submittedName>
</protein>
<dbReference type="Proteomes" id="UP000321389">
    <property type="component" value="Chromosome"/>
</dbReference>
<evidence type="ECO:0000313" key="4">
    <source>
        <dbReference type="Proteomes" id="UP000321389"/>
    </source>
</evidence>
<dbReference type="EMBL" id="CP042301">
    <property type="protein sequence ID" value="QDZ00062.1"/>
    <property type="molecule type" value="Genomic_DNA"/>
</dbReference>
<accession>A0A5B8KWX4</accession>
<feature type="chain" id="PRO_5022761669" evidence="2">
    <location>
        <begin position="24"/>
        <end position="201"/>
    </location>
</feature>
<feature type="region of interest" description="Disordered" evidence="1">
    <location>
        <begin position="162"/>
        <end position="183"/>
    </location>
</feature>
<gene>
    <name evidence="3" type="ORF">FQ775_06525</name>
</gene>
<feature type="signal peptide" evidence="2">
    <location>
        <begin position="1"/>
        <end position="23"/>
    </location>
</feature>
<sequence>MRVNARLLTVAVSLMLTVGPALAQEAAPEQPPAVDREAGLPEWEKVFAVFSHPRCANCHVADEHPRWSGPHYGETRIHAFNVTRGTDGSGFGNPGLRCTTCHFESNSSKLHGPPGAPLWHLAPAEMVWWQKSSAEICAQIKDPERNGDRTLEEVAEHVRDDPLVGWGWTPGPGREPAPGSAEETFAALERWRAAGAPCPEG</sequence>
<name>A0A5B8KWX4_9HYPH</name>
<dbReference type="OrthoDB" id="656942at2"/>
<reference evidence="3" key="1">
    <citation type="submission" date="2020-04" db="EMBL/GenBank/DDBJ databases">
        <title>Nitratireductor sp. nov. isolated from mangrove soil.</title>
        <authorList>
            <person name="Ye Y."/>
        </authorList>
    </citation>
    <scope>NUCLEOTIDE SEQUENCE</scope>
    <source>
        <strain evidence="3">SY7</strain>
    </source>
</reference>
<evidence type="ECO:0000256" key="1">
    <source>
        <dbReference type="SAM" id="MobiDB-lite"/>
    </source>
</evidence>
<dbReference type="KEGG" id="niy:FQ775_06525"/>
<evidence type="ECO:0000313" key="3">
    <source>
        <dbReference type="EMBL" id="QDZ00062.1"/>
    </source>
</evidence>
<evidence type="ECO:0000256" key="2">
    <source>
        <dbReference type="SAM" id="SignalP"/>
    </source>
</evidence>
<proteinExistence type="predicted"/>
<keyword evidence="2" id="KW-0732">Signal</keyword>
<keyword evidence="4" id="KW-1185">Reference proteome</keyword>
<dbReference type="InterPro" id="IPR036280">
    <property type="entry name" value="Multihaem_cyt_sf"/>
</dbReference>
<organism evidence="3 4">
    <name type="scientific">Nitratireductor mangrovi</name>
    <dbReference type="NCBI Taxonomy" id="2599600"/>
    <lineage>
        <taxon>Bacteria</taxon>
        <taxon>Pseudomonadati</taxon>
        <taxon>Pseudomonadota</taxon>
        <taxon>Alphaproteobacteria</taxon>
        <taxon>Hyphomicrobiales</taxon>
        <taxon>Phyllobacteriaceae</taxon>
        <taxon>Nitratireductor</taxon>
    </lineage>
</organism>